<feature type="compositionally biased region" description="Polar residues" evidence="3">
    <location>
        <begin position="31"/>
        <end position="53"/>
    </location>
</feature>
<dbReference type="GO" id="GO:0046872">
    <property type="term" value="F:metal ion binding"/>
    <property type="evidence" value="ECO:0007669"/>
    <property type="project" value="UniProtKB-KW"/>
</dbReference>
<dbReference type="AlphaFoldDB" id="A0A2U3E5Y9"/>
<feature type="transmembrane region" description="Helical" evidence="4">
    <location>
        <begin position="236"/>
        <end position="253"/>
    </location>
</feature>
<dbReference type="PANTHER" id="PTHR35872">
    <property type="entry name" value="INTEGRAL MEMBRANE PROTEIN (AFU_ORTHOLOGUE AFUA_5G07110)"/>
    <property type="match status" value="1"/>
</dbReference>
<keyword evidence="4" id="KW-0812">Transmembrane</keyword>
<evidence type="ECO:0000259" key="5">
    <source>
        <dbReference type="PROSITE" id="PS51792"/>
    </source>
</evidence>
<feature type="region of interest" description="Disordered" evidence="3">
    <location>
        <begin position="526"/>
        <end position="545"/>
    </location>
</feature>
<dbReference type="PANTHER" id="PTHR35872:SF1">
    <property type="entry name" value="ALPHA-L-RHAMNOSIDASE C"/>
    <property type="match status" value="1"/>
</dbReference>
<keyword evidence="1" id="KW-0479">Metal-binding</keyword>
<feature type="domain" description="Yippee" evidence="5">
    <location>
        <begin position="720"/>
        <end position="820"/>
    </location>
</feature>
<feature type="region of interest" description="Disordered" evidence="3">
    <location>
        <begin position="432"/>
        <end position="453"/>
    </location>
</feature>
<feature type="region of interest" description="Disordered" evidence="3">
    <location>
        <begin position="1"/>
        <end position="62"/>
    </location>
</feature>
<dbReference type="Proteomes" id="UP000245956">
    <property type="component" value="Unassembled WGS sequence"/>
</dbReference>
<feature type="region of interest" description="Disordered" evidence="3">
    <location>
        <begin position="89"/>
        <end position="148"/>
    </location>
</feature>
<accession>A0A2U3E5Y9</accession>
<dbReference type="PROSITE" id="PS51792">
    <property type="entry name" value="YIPPEE"/>
    <property type="match status" value="1"/>
</dbReference>
<evidence type="ECO:0000313" key="7">
    <source>
        <dbReference type="Proteomes" id="UP000245956"/>
    </source>
</evidence>
<feature type="compositionally biased region" description="Low complexity" evidence="3">
    <location>
        <begin position="89"/>
        <end position="107"/>
    </location>
</feature>
<evidence type="ECO:0000256" key="1">
    <source>
        <dbReference type="ARBA" id="ARBA00022723"/>
    </source>
</evidence>
<feature type="transmembrane region" description="Helical" evidence="4">
    <location>
        <begin position="339"/>
        <end position="361"/>
    </location>
</feature>
<keyword evidence="4" id="KW-1133">Transmembrane helix</keyword>
<name>A0A2U3E5Y9_PURLI</name>
<dbReference type="Pfam" id="PF03226">
    <property type="entry name" value="Yippee-Mis18"/>
    <property type="match status" value="1"/>
</dbReference>
<reference evidence="6 7" key="1">
    <citation type="journal article" date="2016" name="Front. Microbiol.">
        <title>Genome and transcriptome sequences reveal the specific parasitism of the nematophagous Purpureocillium lilacinum 36-1.</title>
        <authorList>
            <person name="Xie J."/>
            <person name="Li S."/>
            <person name="Mo C."/>
            <person name="Xiao X."/>
            <person name="Peng D."/>
            <person name="Wang G."/>
            <person name="Xiao Y."/>
        </authorList>
    </citation>
    <scope>NUCLEOTIDE SEQUENCE [LARGE SCALE GENOMIC DNA]</scope>
    <source>
        <strain evidence="6 7">36-1</strain>
    </source>
</reference>
<keyword evidence="2" id="KW-0862">Zinc</keyword>
<feature type="compositionally biased region" description="Polar residues" evidence="3">
    <location>
        <begin position="133"/>
        <end position="143"/>
    </location>
</feature>
<dbReference type="InterPro" id="IPR021369">
    <property type="entry name" value="DUF2985"/>
</dbReference>
<feature type="compositionally biased region" description="Basic and acidic residues" evidence="3">
    <location>
        <begin position="432"/>
        <end position="441"/>
    </location>
</feature>
<evidence type="ECO:0000313" key="6">
    <source>
        <dbReference type="EMBL" id="PWI69931.1"/>
    </source>
</evidence>
<comment type="caution">
    <text evidence="6">The sequence shown here is derived from an EMBL/GenBank/DDBJ whole genome shotgun (WGS) entry which is preliminary data.</text>
</comment>
<protein>
    <recommendedName>
        <fullName evidence="5">Yippee domain-containing protein</fullName>
    </recommendedName>
</protein>
<sequence length="820" mass="89718">MASPESPAAATATATEPFPAIDGTAPGPLAQSPSADDSRSATTNRPAASSSLSGHLRRASVTFSQSELPEGFFAAAGGIASSVFSRQNVARPGSSAPSSPVVQSPEARQTIPEHSNGTPPFSEEPGSREPKTEGSSASQTTSMPIDEPAAAAPFPNGYHFPPKHSFGQSMKLGSISFWHYFMTPLGFVVTIYGLNVVAWGGMLFLLLCNASPAMCHPTCDDINSPRRIWIEIDSQILNALFCVTGFGLAPWRFRDLYFLLRYRLQHREEALRRLAGIHRGWFRLEGSAALPINIGPKNVEQHLSQAASRPAVPFPATKIPDVPLTGVRAPPTKLWKLDLVIWLMVWNTFLQCVLSGFMWGLNRYDRPSWSTGLFVALGCTVAAVGGLIMFLEGKSVKGIEGVPVSQQDLEQLESDRERGVWHYNNIKDEDLEAKRKKEEEKKRKHENRGPLWLPAGTRMEADARAAWAGDTAGGIGGRGGAMCVTPACVAFHLLSPTALAGLPLRHAGANCQVSVPKNWLALPCRPPTKNSSEPPPRVTAARRSADIPRRADHLVTPSRSHHHQHQYCHRYRYRYHHHQTLTGAVASPALLLLQLSPFLFNTISRLQPAGPQPELDIVIGIQPRLAIRVLLPRALSSLPTIPALRPARPADSTPPYAPSVEQRTFGYTFAYEFSEPAPQASGSAHTLHTHADIERCNKIYGCKTCKTHLANHEDIINHISSPSSAFCPALATSPAALTLIRPQNFRGQHGKAYLFHNVVNVDAGEANERNMTTGRHIVRDITCRQCKETVGWKYDKAFENSEKYKEGKFILEAELLCNVA</sequence>
<dbReference type="InterPro" id="IPR034751">
    <property type="entry name" value="Yippee"/>
</dbReference>
<evidence type="ECO:0000256" key="2">
    <source>
        <dbReference type="ARBA" id="ARBA00022833"/>
    </source>
</evidence>
<proteinExistence type="predicted"/>
<dbReference type="EMBL" id="LCWV01000010">
    <property type="protein sequence ID" value="PWI69931.1"/>
    <property type="molecule type" value="Genomic_DNA"/>
</dbReference>
<feature type="compositionally biased region" description="Low complexity" evidence="3">
    <location>
        <begin position="1"/>
        <end position="20"/>
    </location>
</feature>
<organism evidence="6 7">
    <name type="scientific">Purpureocillium lilacinum</name>
    <name type="common">Paecilomyces lilacinus</name>
    <dbReference type="NCBI Taxonomy" id="33203"/>
    <lineage>
        <taxon>Eukaryota</taxon>
        <taxon>Fungi</taxon>
        <taxon>Dikarya</taxon>
        <taxon>Ascomycota</taxon>
        <taxon>Pezizomycotina</taxon>
        <taxon>Sordariomycetes</taxon>
        <taxon>Hypocreomycetidae</taxon>
        <taxon>Hypocreales</taxon>
        <taxon>Ophiocordycipitaceae</taxon>
        <taxon>Purpureocillium</taxon>
    </lineage>
</organism>
<dbReference type="InterPro" id="IPR004910">
    <property type="entry name" value="Yippee/Mis18/Cereblon"/>
</dbReference>
<keyword evidence="4" id="KW-0472">Membrane</keyword>
<evidence type="ECO:0000256" key="4">
    <source>
        <dbReference type="SAM" id="Phobius"/>
    </source>
</evidence>
<feature type="transmembrane region" description="Helical" evidence="4">
    <location>
        <begin position="180"/>
        <end position="207"/>
    </location>
</feature>
<dbReference type="Pfam" id="PF11204">
    <property type="entry name" value="DUF2985"/>
    <property type="match status" value="1"/>
</dbReference>
<evidence type="ECO:0000256" key="3">
    <source>
        <dbReference type="SAM" id="MobiDB-lite"/>
    </source>
</evidence>
<gene>
    <name evidence="6" type="ORF">PCL_00075</name>
</gene>
<feature type="transmembrane region" description="Helical" evidence="4">
    <location>
        <begin position="373"/>
        <end position="391"/>
    </location>
</feature>